<protein>
    <submittedName>
        <fullName evidence="9">Drug resistance transporter, EmrB/QacA subfamily</fullName>
    </submittedName>
</protein>
<proteinExistence type="predicted"/>
<feature type="transmembrane region" description="Helical" evidence="7">
    <location>
        <begin position="204"/>
        <end position="226"/>
    </location>
</feature>
<keyword evidence="3" id="KW-1003">Cell membrane</keyword>
<dbReference type="AlphaFoldDB" id="A0A1M4U115"/>
<feature type="transmembrane region" description="Helical" evidence="7">
    <location>
        <begin position="53"/>
        <end position="73"/>
    </location>
</feature>
<dbReference type="Gene3D" id="1.20.1720.10">
    <property type="entry name" value="Multidrug resistance protein D"/>
    <property type="match status" value="1"/>
</dbReference>
<feature type="transmembrane region" description="Helical" evidence="7">
    <location>
        <begin position="275"/>
        <end position="298"/>
    </location>
</feature>
<feature type="transmembrane region" description="Helical" evidence="7">
    <location>
        <begin position="400"/>
        <end position="424"/>
    </location>
</feature>
<sequence length="521" mass="57215">MDTSIKTDSIKSEKNHRFLIMFGLILGMIFSELDETVVNTALPTIIKDLGGLSLYGWVGGIYMLAMSSFMPILGKLADLYGRKKVYLIAMGLFIGGSMVCGFANSMTWLLIGRCIQGIGAGGLMPLAMTISSDLFPIEQRAKLQGFMGPIMFIPMLAGPFMGGFFVDQLNWHWIFFINIPVGLLAAAFLAFGLKEKFHSKRVSIDWAGAFLLMSTIVSFLIAPVLIENEGYTWGSPLIIGLLSLGTVLLAIFIWVESKTKEPIIPLHLFKNRNIWVLSIIVFTVGIGLMGSFSSFPYYAQHVLGLSPTSAGYLTIPMMVGAVISSMICGYLLTKVRYRELMAIAFIMPIIGFYLFTQINLHTTVIQLIIYFVITGLGLGILFGGDNLIIQESVEDKHKGVALATVPLFQTIGATVGVSIFGSILSSTLTSKLQSISHALPKEILGNLHNFATSGIPDHLAPHLVNLLKTAFIQSFQHIYFYALICSIIAFVLTWFLKKEVLLSKNDDQNSITNTDKNEQAS</sequence>
<dbReference type="PANTHER" id="PTHR23501">
    <property type="entry name" value="MAJOR FACILITATOR SUPERFAMILY"/>
    <property type="match status" value="1"/>
</dbReference>
<keyword evidence="4 7" id="KW-0812">Transmembrane</keyword>
<feature type="transmembrane region" description="Helical" evidence="7">
    <location>
        <begin position="232"/>
        <end position="255"/>
    </location>
</feature>
<feature type="transmembrane region" description="Helical" evidence="7">
    <location>
        <begin position="171"/>
        <end position="192"/>
    </location>
</feature>
<dbReference type="NCBIfam" id="TIGR00711">
    <property type="entry name" value="efflux_EmrB"/>
    <property type="match status" value="1"/>
</dbReference>
<dbReference type="EMBL" id="FQVL01000001">
    <property type="protein sequence ID" value="SHE50335.1"/>
    <property type="molecule type" value="Genomic_DNA"/>
</dbReference>
<feature type="transmembrane region" description="Helical" evidence="7">
    <location>
        <begin position="310"/>
        <end position="333"/>
    </location>
</feature>
<reference evidence="9 10" key="1">
    <citation type="submission" date="2016-11" db="EMBL/GenBank/DDBJ databases">
        <authorList>
            <person name="Jaros S."/>
            <person name="Januszkiewicz K."/>
            <person name="Wedrychowicz H."/>
        </authorList>
    </citation>
    <scope>NUCLEOTIDE SEQUENCE [LARGE SCALE GENOMIC DNA]</scope>
    <source>
        <strain evidence="9 10">DSM 44666</strain>
    </source>
</reference>
<evidence type="ECO:0000256" key="5">
    <source>
        <dbReference type="ARBA" id="ARBA00022989"/>
    </source>
</evidence>
<feature type="transmembrane region" description="Helical" evidence="7">
    <location>
        <begin position="478"/>
        <end position="496"/>
    </location>
</feature>
<dbReference type="SUPFAM" id="SSF103473">
    <property type="entry name" value="MFS general substrate transporter"/>
    <property type="match status" value="1"/>
</dbReference>
<gene>
    <name evidence="9" type="ORF">SAMN05444392_101748</name>
</gene>
<keyword evidence="5 7" id="KW-1133">Transmembrane helix</keyword>
<evidence type="ECO:0000313" key="10">
    <source>
        <dbReference type="Proteomes" id="UP000184476"/>
    </source>
</evidence>
<dbReference type="InterPro" id="IPR011701">
    <property type="entry name" value="MFS"/>
</dbReference>
<evidence type="ECO:0000256" key="1">
    <source>
        <dbReference type="ARBA" id="ARBA00004651"/>
    </source>
</evidence>
<dbReference type="PROSITE" id="PS50850">
    <property type="entry name" value="MFS"/>
    <property type="match status" value="1"/>
</dbReference>
<feature type="transmembrane region" description="Helical" evidence="7">
    <location>
        <begin position="85"/>
        <end position="104"/>
    </location>
</feature>
<feature type="transmembrane region" description="Helical" evidence="7">
    <location>
        <begin position="364"/>
        <end position="388"/>
    </location>
</feature>
<dbReference type="InterPro" id="IPR036259">
    <property type="entry name" value="MFS_trans_sf"/>
</dbReference>
<dbReference type="FunFam" id="1.20.1720.10:FF:000004">
    <property type="entry name" value="EmrB/QacA family drug resistance transporter"/>
    <property type="match status" value="1"/>
</dbReference>
<name>A0A1M4U115_9BACL</name>
<dbReference type="GO" id="GO:0022857">
    <property type="term" value="F:transmembrane transporter activity"/>
    <property type="evidence" value="ECO:0007669"/>
    <property type="project" value="InterPro"/>
</dbReference>
<dbReference type="GO" id="GO:0005886">
    <property type="term" value="C:plasma membrane"/>
    <property type="evidence" value="ECO:0007669"/>
    <property type="project" value="UniProtKB-SubCell"/>
</dbReference>
<evidence type="ECO:0000256" key="2">
    <source>
        <dbReference type="ARBA" id="ARBA00022448"/>
    </source>
</evidence>
<evidence type="ECO:0000259" key="8">
    <source>
        <dbReference type="PROSITE" id="PS50850"/>
    </source>
</evidence>
<feature type="transmembrane region" description="Helical" evidence="7">
    <location>
        <begin position="110"/>
        <end position="131"/>
    </location>
</feature>
<dbReference type="PRINTS" id="PR01036">
    <property type="entry name" value="TCRTETB"/>
</dbReference>
<dbReference type="OrthoDB" id="9816041at2"/>
<dbReference type="Gene3D" id="1.20.1250.20">
    <property type="entry name" value="MFS general substrate transporter like domains"/>
    <property type="match status" value="1"/>
</dbReference>
<dbReference type="Pfam" id="PF07690">
    <property type="entry name" value="MFS_1"/>
    <property type="match status" value="1"/>
</dbReference>
<evidence type="ECO:0000256" key="6">
    <source>
        <dbReference type="ARBA" id="ARBA00023136"/>
    </source>
</evidence>
<dbReference type="RefSeq" id="WP_073152140.1">
    <property type="nucleotide sequence ID" value="NZ_FQVL01000001.1"/>
</dbReference>
<keyword evidence="2" id="KW-0813">Transport</keyword>
<dbReference type="CDD" id="cd17502">
    <property type="entry name" value="MFS_Azr1_MDR_like"/>
    <property type="match status" value="1"/>
</dbReference>
<feature type="transmembrane region" description="Helical" evidence="7">
    <location>
        <begin position="143"/>
        <end position="165"/>
    </location>
</feature>
<dbReference type="InterPro" id="IPR004638">
    <property type="entry name" value="EmrB-like"/>
</dbReference>
<dbReference type="PROSITE" id="PS00216">
    <property type="entry name" value="SUGAR_TRANSPORT_1"/>
    <property type="match status" value="1"/>
</dbReference>
<feature type="transmembrane region" description="Helical" evidence="7">
    <location>
        <begin position="340"/>
        <end position="358"/>
    </location>
</feature>
<feature type="transmembrane region" description="Helical" evidence="7">
    <location>
        <begin position="16"/>
        <end position="33"/>
    </location>
</feature>
<dbReference type="InterPro" id="IPR005829">
    <property type="entry name" value="Sugar_transporter_CS"/>
</dbReference>
<keyword evidence="10" id="KW-1185">Reference proteome</keyword>
<evidence type="ECO:0000256" key="7">
    <source>
        <dbReference type="SAM" id="Phobius"/>
    </source>
</evidence>
<dbReference type="STRING" id="112248.SAMN05444392_101748"/>
<feature type="domain" description="Major facilitator superfamily (MFS) profile" evidence="8">
    <location>
        <begin position="20"/>
        <end position="501"/>
    </location>
</feature>
<evidence type="ECO:0000256" key="3">
    <source>
        <dbReference type="ARBA" id="ARBA00022475"/>
    </source>
</evidence>
<keyword evidence="6 7" id="KW-0472">Membrane</keyword>
<organism evidence="9 10">
    <name type="scientific">Seinonella peptonophila</name>
    <dbReference type="NCBI Taxonomy" id="112248"/>
    <lineage>
        <taxon>Bacteria</taxon>
        <taxon>Bacillati</taxon>
        <taxon>Bacillota</taxon>
        <taxon>Bacilli</taxon>
        <taxon>Bacillales</taxon>
        <taxon>Thermoactinomycetaceae</taxon>
        <taxon>Seinonella</taxon>
    </lineage>
</organism>
<evidence type="ECO:0000256" key="4">
    <source>
        <dbReference type="ARBA" id="ARBA00022692"/>
    </source>
</evidence>
<dbReference type="PANTHER" id="PTHR23501:SF197">
    <property type="entry name" value="COMD"/>
    <property type="match status" value="1"/>
</dbReference>
<dbReference type="PROSITE" id="PS00217">
    <property type="entry name" value="SUGAR_TRANSPORT_2"/>
    <property type="match status" value="1"/>
</dbReference>
<dbReference type="Proteomes" id="UP000184476">
    <property type="component" value="Unassembled WGS sequence"/>
</dbReference>
<accession>A0A1M4U115</accession>
<dbReference type="InterPro" id="IPR020846">
    <property type="entry name" value="MFS_dom"/>
</dbReference>
<evidence type="ECO:0000313" key="9">
    <source>
        <dbReference type="EMBL" id="SHE50335.1"/>
    </source>
</evidence>
<comment type="subcellular location">
    <subcellularLocation>
        <location evidence="1">Cell membrane</location>
        <topology evidence="1">Multi-pass membrane protein</topology>
    </subcellularLocation>
</comment>